<dbReference type="InterPro" id="IPR010090">
    <property type="entry name" value="Phage_tape_meas"/>
</dbReference>
<keyword evidence="2" id="KW-0472">Membrane</keyword>
<keyword evidence="2" id="KW-0812">Transmembrane</keyword>
<evidence type="ECO:0000313" key="5">
    <source>
        <dbReference type="Proteomes" id="UP000032545"/>
    </source>
</evidence>
<dbReference type="OrthoDB" id="3765294at2"/>
<feature type="transmembrane region" description="Helical" evidence="2">
    <location>
        <begin position="606"/>
        <end position="624"/>
    </location>
</feature>
<sequence>MAVVGTAEILIIPVVKGFANIGAQIGKQLDGVGLAAAGMSGQMAGAEKTAAGAASELGAAGLAAAGTGGKLASAGADAGKLEGGLGRTRLAATAARDGLKDAESSAAAFGTRLSTVGATASGAFGGMLGSVKGFALEAAKLGTLFGVAGVAGAIYEGSKRANEFDAAITRLNSQAGVSKEKLGTLSAGVLDLAGKVGADPDSLAESLFHVESNFSSLGITSTKALSLVETAAKGARVGNADLVDVTNALTSAVAANIPGVQNLDEAMGYLNATVGAGDMSMQNLADAMGTGAVAVVKGYGLSIKDVGAALAVLGDNNIRGAQAGTQLRMTVQSLAVPAKAGKAALEQLGLSQDTLAKDMQRGGLNAAITDLHNRLKAAGIGANEAGNVLTQAFGKKAGTGVNILVDQFDRLQSKYPELEKGAHEFGGAWDTTATTTKQKIADMKGAFDSFLIKVGQSTRGIQGSAADLGTRAFGAISKGIDSVGIANKARTSGDTSGESQNMRKLTGVITDVFRAGDAAKKIFVEIEPALKNIAKAAGEVVGAGIHVIADVLKEISDHGSLARDLVYGIAGAFVAYKAAVLAAAAAQKITAAAAWLLNAALDANPVMLIVLAIAGLVAGLILAYRHVGWFHDAVNAVGRALKDAALWVAHMSEKIWHGLVDAFHAVVDAAKKVGGAFSDAFHGAEHLAGSVGHAFAHAFDAVEDATKAVGRWFQRMWDDSVRIVKGMARAVGDAFHDVYDAISRVVSDVLDFVGRHWRLLLVLLTGPFGLIVVIIVNNKDRIVAAFKDMWEAVSGFVSRLWHDVSDFFSRMWHDVTDIASRVWHDVSDFFSRIWSDVSGFASRIWHDVAGFFSRLWSDVSGFASRLWHDVAGFFTSLWHDVTGIATRLWHDVAGFFTNLWHDVAGFASNLWHDVAGFFTNLWHDVTGIAGRIWHEVSSPFTSLWHEMTTTASNLWKDVTGWFDRIKNDITNSVKTATGWIKGAWDGLKEIFKAPINFLINPVYNSGIRKVWNAFAGIVHEQPLDEVHGFAAGGPITGGRPGRDSVLAMLMPGEHVWTAAEVAAAGGQQAMFALRRLFGGGTQARGIGMKDGGDTSILGTIGNAILHPIDTLESLGSGTLDVLGTAVHWVRGALADAASAAFIPIRAAVNATLGTGEDWKGAAGRLAERPMDAIVNLLRGQDGKDKAAAATAPVAAAPTGDIQAYAMQLLTQHGWANQWNAFNALEMGEAGWNPAALNRSSGAYGLAQALPASKYDSYGNRNDYHVQLRWMLDYIGQRYGSPANAYSTWLSRDPHWYDQGGPLKPGLTLAANGTGRDEWVVPKSAVSVASRSGGYTFAPGAIVQNIDARGASNPAEFERIVHRANADLVATLDQMLQQGVGAV</sequence>
<dbReference type="Gene3D" id="1.20.120.20">
    <property type="entry name" value="Apolipoprotein"/>
    <property type="match status" value="1"/>
</dbReference>
<evidence type="ECO:0000256" key="1">
    <source>
        <dbReference type="ARBA" id="ARBA00022612"/>
    </source>
</evidence>
<feature type="transmembrane region" description="Helical" evidence="2">
    <location>
        <begin position="757"/>
        <end position="776"/>
    </location>
</feature>
<gene>
    <name evidence="4" type="ORF">FF36_05331</name>
</gene>
<dbReference type="NCBIfam" id="TIGR01760">
    <property type="entry name" value="tape_meas_TP901"/>
    <property type="match status" value="1"/>
</dbReference>
<feature type="domain" description="Phage tail tape measure protein" evidence="3">
    <location>
        <begin position="214"/>
        <end position="394"/>
    </location>
</feature>
<reference evidence="4 5" key="2">
    <citation type="journal article" date="2016" name="Genome Announc.">
        <title>Permanent Draft Genome Sequences for Two Variants of Frankia sp. Strain CpI1, the First Frankia Strain Isolated from Root Nodules of Comptonia peregrina.</title>
        <authorList>
            <person name="Oshone R."/>
            <person name="Hurst S.G.IV."/>
            <person name="Abebe-Akele F."/>
            <person name="Simpson S."/>
            <person name="Morris K."/>
            <person name="Thomas W.K."/>
            <person name="Tisa L.S."/>
        </authorList>
    </citation>
    <scope>NUCLEOTIDE SEQUENCE [LARGE SCALE GENOMIC DNA]</scope>
    <source>
        <strain evidence="5">CpI1-S</strain>
    </source>
</reference>
<keyword evidence="1" id="KW-1188">Viral release from host cell</keyword>
<evidence type="ECO:0000256" key="2">
    <source>
        <dbReference type="SAM" id="Phobius"/>
    </source>
</evidence>
<dbReference type="Proteomes" id="UP000032545">
    <property type="component" value="Unassembled WGS sequence"/>
</dbReference>
<proteinExistence type="predicted"/>
<evidence type="ECO:0000259" key="3">
    <source>
        <dbReference type="Pfam" id="PF10145"/>
    </source>
</evidence>
<dbReference type="PANTHER" id="PTHR37813">
    <property type="entry name" value="FELS-2 PROPHAGE PROTEIN"/>
    <property type="match status" value="1"/>
</dbReference>
<organism evidence="4 5">
    <name type="scientific">Frankia torreyi</name>
    <dbReference type="NCBI Taxonomy" id="1856"/>
    <lineage>
        <taxon>Bacteria</taxon>
        <taxon>Bacillati</taxon>
        <taxon>Actinomycetota</taxon>
        <taxon>Actinomycetes</taxon>
        <taxon>Frankiales</taxon>
        <taxon>Frankiaceae</taxon>
        <taxon>Frankia</taxon>
    </lineage>
</organism>
<reference evidence="5" key="1">
    <citation type="submission" date="2015-02" db="EMBL/GenBank/DDBJ databases">
        <title>Draft Genome of Frankia sp. CpI1-S.</title>
        <authorList>
            <person name="Oshone R.T."/>
            <person name="Ngom M."/>
            <person name="Ghodhbane-Gtari F."/>
            <person name="Gtari M."/>
            <person name="Morris K."/>
            <person name="Thomas K."/>
            <person name="Sen A."/>
            <person name="Tisa L.S."/>
        </authorList>
    </citation>
    <scope>NUCLEOTIDE SEQUENCE [LARGE SCALE GENOMIC DNA]</scope>
    <source>
        <strain evidence="5">CpI1-S</strain>
    </source>
</reference>
<keyword evidence="2" id="KW-1133">Transmembrane helix</keyword>
<name>A0A0D8BAG7_9ACTN</name>
<dbReference type="RefSeq" id="WP_044887813.1">
    <property type="nucleotide sequence ID" value="NZ_JYFN01000062.1"/>
</dbReference>
<dbReference type="Pfam" id="PF10145">
    <property type="entry name" value="PhageMin_Tail"/>
    <property type="match status" value="1"/>
</dbReference>
<dbReference type="EMBL" id="JYFN01000062">
    <property type="protein sequence ID" value="KJE20357.1"/>
    <property type="molecule type" value="Genomic_DNA"/>
</dbReference>
<dbReference type="PANTHER" id="PTHR37813:SF1">
    <property type="entry name" value="FELS-2 PROPHAGE PROTEIN"/>
    <property type="match status" value="1"/>
</dbReference>
<comment type="caution">
    <text evidence="4">The sequence shown here is derived from an EMBL/GenBank/DDBJ whole genome shotgun (WGS) entry which is preliminary data.</text>
</comment>
<protein>
    <submittedName>
        <fullName evidence="4">Phage tail tape measure protein, TP901 family</fullName>
    </submittedName>
</protein>
<accession>A0A0D8BAG7</accession>
<dbReference type="PATRIC" id="fig|1502723.3.peg.5742"/>
<keyword evidence="5" id="KW-1185">Reference proteome</keyword>
<evidence type="ECO:0000313" key="4">
    <source>
        <dbReference type="EMBL" id="KJE20357.1"/>
    </source>
</evidence>